<organism evidence="1 2">
    <name type="scientific">Tupaia chinensis</name>
    <name type="common">Chinese tree shrew</name>
    <name type="synonym">Tupaia belangeri chinensis</name>
    <dbReference type="NCBI Taxonomy" id="246437"/>
    <lineage>
        <taxon>Eukaryota</taxon>
        <taxon>Metazoa</taxon>
        <taxon>Chordata</taxon>
        <taxon>Craniata</taxon>
        <taxon>Vertebrata</taxon>
        <taxon>Euteleostomi</taxon>
        <taxon>Mammalia</taxon>
        <taxon>Eutheria</taxon>
        <taxon>Euarchontoglires</taxon>
        <taxon>Scandentia</taxon>
        <taxon>Tupaiidae</taxon>
        <taxon>Tupaia</taxon>
    </lineage>
</organism>
<evidence type="ECO:0000313" key="2">
    <source>
        <dbReference type="Proteomes" id="UP000011518"/>
    </source>
</evidence>
<proteinExistence type="predicted"/>
<reference evidence="2" key="2">
    <citation type="journal article" date="2013" name="Nat. Commun.">
        <title>Genome of the Chinese tree shrew.</title>
        <authorList>
            <person name="Fan Y."/>
            <person name="Huang Z.Y."/>
            <person name="Cao C.C."/>
            <person name="Chen C.S."/>
            <person name="Chen Y.X."/>
            <person name="Fan D.D."/>
            <person name="He J."/>
            <person name="Hou H.L."/>
            <person name="Hu L."/>
            <person name="Hu X.T."/>
            <person name="Jiang X.T."/>
            <person name="Lai R."/>
            <person name="Lang Y.S."/>
            <person name="Liang B."/>
            <person name="Liao S.G."/>
            <person name="Mu D."/>
            <person name="Ma Y.Y."/>
            <person name="Niu Y.Y."/>
            <person name="Sun X.Q."/>
            <person name="Xia J.Q."/>
            <person name="Xiao J."/>
            <person name="Xiong Z.Q."/>
            <person name="Xu L."/>
            <person name="Yang L."/>
            <person name="Zhang Y."/>
            <person name="Zhao W."/>
            <person name="Zhao X.D."/>
            <person name="Zheng Y.T."/>
            <person name="Zhou J.M."/>
            <person name="Zhu Y.B."/>
            <person name="Zhang G.J."/>
            <person name="Wang J."/>
            <person name="Yao Y.G."/>
        </authorList>
    </citation>
    <scope>NUCLEOTIDE SEQUENCE [LARGE SCALE GENOMIC DNA]</scope>
</reference>
<protein>
    <submittedName>
        <fullName evidence="1">Uncharacterized protein</fullName>
    </submittedName>
</protein>
<sequence>MHNGWDGDSWLSFEGGRGRTRVCDVNEEQRPHNLTVIGRNASTAMALSSGLRSIWVAPGLPDKMGLQGRNMKRTGSVPWKPERFCQRAWRAADGQLVSGTRWGPTTSHGP</sequence>
<dbReference type="Proteomes" id="UP000011518">
    <property type="component" value="Unassembled WGS sequence"/>
</dbReference>
<evidence type="ECO:0000313" key="1">
    <source>
        <dbReference type="EMBL" id="ELW66161.1"/>
    </source>
</evidence>
<keyword evidence="2" id="KW-1185">Reference proteome</keyword>
<reference evidence="2" key="1">
    <citation type="submission" date="2012-07" db="EMBL/GenBank/DDBJ databases">
        <title>Genome of the Chinese tree shrew, a rising model animal genetically related to primates.</title>
        <authorList>
            <person name="Zhang G."/>
            <person name="Fan Y."/>
            <person name="Yao Y."/>
            <person name="Huang Z."/>
        </authorList>
    </citation>
    <scope>NUCLEOTIDE SEQUENCE [LARGE SCALE GENOMIC DNA]</scope>
</reference>
<dbReference type="InParanoid" id="L9KTL7"/>
<name>L9KTL7_TUPCH</name>
<accession>L9KTL7</accession>
<dbReference type="EMBL" id="KB320660">
    <property type="protein sequence ID" value="ELW66161.1"/>
    <property type="molecule type" value="Genomic_DNA"/>
</dbReference>
<gene>
    <name evidence="1" type="ORF">TREES_T100002910</name>
</gene>
<dbReference type="AlphaFoldDB" id="L9KTL7"/>